<feature type="domain" description="C2H2-type" evidence="14">
    <location>
        <begin position="285"/>
        <end position="312"/>
    </location>
</feature>
<evidence type="ECO:0000259" key="14">
    <source>
        <dbReference type="PROSITE" id="PS50157"/>
    </source>
</evidence>
<feature type="domain" description="C2H2-type" evidence="14">
    <location>
        <begin position="257"/>
        <end position="284"/>
    </location>
</feature>
<feature type="domain" description="C2H2-type" evidence="14">
    <location>
        <begin position="313"/>
        <end position="340"/>
    </location>
</feature>
<dbReference type="GO" id="GO:0005667">
    <property type="term" value="C:transcription regulator complex"/>
    <property type="evidence" value="ECO:0007669"/>
    <property type="project" value="TreeGrafter"/>
</dbReference>
<dbReference type="GO" id="GO:0000981">
    <property type="term" value="F:DNA-binding transcription factor activity, RNA polymerase II-specific"/>
    <property type="evidence" value="ECO:0007669"/>
    <property type="project" value="TreeGrafter"/>
</dbReference>
<dbReference type="SUPFAM" id="SSF109640">
    <property type="entry name" value="KRAB domain (Kruppel-associated box)"/>
    <property type="match status" value="1"/>
</dbReference>
<dbReference type="FunFam" id="3.30.160.60:FF:002343">
    <property type="entry name" value="Zinc finger protein 33A"/>
    <property type="match status" value="3"/>
</dbReference>
<evidence type="ECO:0000256" key="10">
    <source>
        <dbReference type="ARBA" id="ARBA00023163"/>
    </source>
</evidence>
<organism evidence="15 16">
    <name type="scientific">Engystomops pustulosus</name>
    <name type="common">Tungara frog</name>
    <name type="synonym">Physalaemus pustulosus</name>
    <dbReference type="NCBI Taxonomy" id="76066"/>
    <lineage>
        <taxon>Eukaryota</taxon>
        <taxon>Metazoa</taxon>
        <taxon>Chordata</taxon>
        <taxon>Craniata</taxon>
        <taxon>Vertebrata</taxon>
        <taxon>Euteleostomi</taxon>
        <taxon>Amphibia</taxon>
        <taxon>Batrachia</taxon>
        <taxon>Anura</taxon>
        <taxon>Neobatrachia</taxon>
        <taxon>Hyloidea</taxon>
        <taxon>Leptodactylidae</taxon>
        <taxon>Leiuperinae</taxon>
        <taxon>Engystomops</taxon>
    </lineage>
</organism>
<dbReference type="PANTHER" id="PTHR14003">
    <property type="entry name" value="TRANSCRIPTIONAL REPRESSOR PROTEIN YY"/>
    <property type="match status" value="1"/>
</dbReference>
<evidence type="ECO:0000256" key="2">
    <source>
        <dbReference type="ARBA" id="ARBA00004123"/>
    </source>
</evidence>
<comment type="similarity">
    <text evidence="3">Belongs to the krueppel C2H2-type zinc-finger protein family.</text>
</comment>
<keyword evidence="5" id="KW-0677">Repeat</keyword>
<dbReference type="FunFam" id="3.30.160.60:FF:000966">
    <property type="entry name" value="ZFP90 zinc finger protein"/>
    <property type="match status" value="1"/>
</dbReference>
<evidence type="ECO:0000256" key="9">
    <source>
        <dbReference type="ARBA" id="ARBA00023125"/>
    </source>
</evidence>
<evidence type="ECO:0000256" key="5">
    <source>
        <dbReference type="ARBA" id="ARBA00022737"/>
    </source>
</evidence>
<feature type="domain" description="C2H2-type" evidence="14">
    <location>
        <begin position="229"/>
        <end position="256"/>
    </location>
</feature>
<feature type="domain" description="C2H2-type" evidence="14">
    <location>
        <begin position="202"/>
        <end position="229"/>
    </location>
</feature>
<keyword evidence="8" id="KW-0805">Transcription regulation</keyword>
<dbReference type="SMART" id="SM00355">
    <property type="entry name" value="ZnF_C2H2"/>
    <property type="match status" value="7"/>
</dbReference>
<dbReference type="GO" id="GO:0000978">
    <property type="term" value="F:RNA polymerase II cis-regulatory region sequence-specific DNA binding"/>
    <property type="evidence" value="ECO:0007669"/>
    <property type="project" value="TreeGrafter"/>
</dbReference>
<protein>
    <recommendedName>
        <fullName evidence="14">C2H2-type domain-containing protein</fullName>
    </recommendedName>
</protein>
<reference evidence="15" key="1">
    <citation type="thesis" date="2020" institute="ProQuest LLC" country="789 East Eisenhower Parkway, Ann Arbor, MI, USA">
        <title>Comparative Genomics and Chromosome Evolution.</title>
        <authorList>
            <person name="Mudd A.B."/>
        </authorList>
    </citation>
    <scope>NUCLEOTIDE SEQUENCE</scope>
    <source>
        <strain evidence="15">237g6f4</strain>
        <tissue evidence="15">Blood</tissue>
    </source>
</reference>
<feature type="domain" description="C2H2-type" evidence="14">
    <location>
        <begin position="341"/>
        <end position="368"/>
    </location>
</feature>
<dbReference type="Proteomes" id="UP000824782">
    <property type="component" value="Unassembled WGS sequence"/>
</dbReference>
<evidence type="ECO:0000313" key="16">
    <source>
        <dbReference type="Proteomes" id="UP000824782"/>
    </source>
</evidence>
<gene>
    <name evidence="15" type="ORF">GDO81_025356</name>
</gene>
<dbReference type="FunFam" id="3.30.160.60:FF:002592">
    <property type="entry name" value="Zinc finger protein 527"/>
    <property type="match status" value="1"/>
</dbReference>
<dbReference type="GO" id="GO:0031519">
    <property type="term" value="C:PcG protein complex"/>
    <property type="evidence" value="ECO:0007669"/>
    <property type="project" value="TreeGrafter"/>
</dbReference>
<evidence type="ECO:0000256" key="1">
    <source>
        <dbReference type="ARBA" id="ARBA00003767"/>
    </source>
</evidence>
<dbReference type="PROSITE" id="PS00028">
    <property type="entry name" value="ZINC_FINGER_C2H2_1"/>
    <property type="match status" value="7"/>
</dbReference>
<proteinExistence type="inferred from homology"/>
<keyword evidence="4" id="KW-0479">Metal-binding</keyword>
<evidence type="ECO:0000256" key="7">
    <source>
        <dbReference type="ARBA" id="ARBA00022833"/>
    </source>
</evidence>
<keyword evidence="11" id="KW-0539">Nucleus</keyword>
<accession>A0AAV6ZM77</accession>
<dbReference type="AlphaFoldDB" id="A0AAV6ZM77"/>
<dbReference type="PANTHER" id="PTHR14003:SF25">
    <property type="entry name" value="GASTRULA ZINC FINGER PROTEIN XLCGF57.1"/>
    <property type="match status" value="1"/>
</dbReference>
<dbReference type="SUPFAM" id="SSF57667">
    <property type="entry name" value="beta-beta-alpha zinc fingers"/>
    <property type="match status" value="4"/>
</dbReference>
<name>A0AAV6ZM77_ENGPU</name>
<dbReference type="GO" id="GO:0008270">
    <property type="term" value="F:zinc ion binding"/>
    <property type="evidence" value="ECO:0007669"/>
    <property type="project" value="UniProtKB-KW"/>
</dbReference>
<dbReference type="InterPro" id="IPR013087">
    <property type="entry name" value="Znf_C2H2_type"/>
</dbReference>
<comment type="caution">
    <text evidence="15">The sequence shown here is derived from an EMBL/GenBank/DDBJ whole genome shotgun (WGS) entry which is preliminary data.</text>
</comment>
<sequence>MAMHPPHSLNQERNSEQKILELTNKIIELLTGEVPRGDEDVTLNFTVEEWERLGRDPVSNMDMMIMENHQTLSSLNLSESLDKMVSESKSINPMRLYPSICKSRKRKGQPVRYVADNSASCEDDNLVSSDTSTEQAQDENTSVNMETTKVYMRSEHTQTDFPITHVKDEAEGGARDFVRIDFDSVFMGNQTSTPQETNRKLYDCALCGKTFTSKSGIVKHQRMHSGRVVSCPDCGKDFTCNSELVAHQRTHTGEKPFPCPSCGKCFSTNTNLVAHQRIHTGERPYSCTECGKCFTSSSDLVKHQIIHTGEKPFCCPDCGKGFTSKSNLVKHQRIHTGERPFLCAECGKGFAIKSNLIKHQVVHTGEKPYPCPDCGKCFSNQSNVAKHQRTHYGLKRIPTTAE</sequence>
<evidence type="ECO:0000256" key="3">
    <source>
        <dbReference type="ARBA" id="ARBA00006991"/>
    </source>
</evidence>
<feature type="domain" description="C2H2-type" evidence="14">
    <location>
        <begin position="369"/>
        <end position="396"/>
    </location>
</feature>
<comment type="function">
    <text evidence="1">May be involved in transcriptional regulation.</text>
</comment>
<evidence type="ECO:0000256" key="4">
    <source>
        <dbReference type="ARBA" id="ARBA00022723"/>
    </source>
</evidence>
<dbReference type="FunFam" id="3.30.160.60:FF:000383">
    <property type="entry name" value="Uncharacterized protein"/>
    <property type="match status" value="1"/>
</dbReference>
<dbReference type="InterPro" id="IPR036051">
    <property type="entry name" value="KRAB_dom_sf"/>
</dbReference>
<dbReference type="GO" id="GO:0000785">
    <property type="term" value="C:chromatin"/>
    <property type="evidence" value="ECO:0007669"/>
    <property type="project" value="TreeGrafter"/>
</dbReference>
<evidence type="ECO:0000256" key="12">
    <source>
        <dbReference type="PROSITE-ProRule" id="PRU00042"/>
    </source>
</evidence>
<evidence type="ECO:0000313" key="15">
    <source>
        <dbReference type="EMBL" id="KAG8548435.1"/>
    </source>
</evidence>
<keyword evidence="9" id="KW-0238">DNA-binding</keyword>
<feature type="compositionally biased region" description="Polar residues" evidence="13">
    <location>
        <begin position="126"/>
        <end position="142"/>
    </location>
</feature>
<dbReference type="FunFam" id="3.30.160.60:FF:000478">
    <property type="entry name" value="Zinc finger protein 133"/>
    <property type="match status" value="1"/>
</dbReference>
<dbReference type="InterPro" id="IPR036236">
    <property type="entry name" value="Znf_C2H2_sf"/>
</dbReference>
<dbReference type="EMBL" id="WNYA01000408">
    <property type="protein sequence ID" value="KAG8548435.1"/>
    <property type="molecule type" value="Genomic_DNA"/>
</dbReference>
<comment type="subcellular location">
    <subcellularLocation>
        <location evidence="2">Nucleus</location>
    </subcellularLocation>
</comment>
<feature type="region of interest" description="Disordered" evidence="13">
    <location>
        <begin position="122"/>
        <end position="142"/>
    </location>
</feature>
<keyword evidence="10" id="KW-0804">Transcription</keyword>
<evidence type="ECO:0000256" key="13">
    <source>
        <dbReference type="SAM" id="MobiDB-lite"/>
    </source>
</evidence>
<keyword evidence="16" id="KW-1185">Reference proteome</keyword>
<keyword evidence="7" id="KW-0862">Zinc</keyword>
<keyword evidence="6 12" id="KW-0863">Zinc-finger</keyword>
<dbReference type="Gene3D" id="3.30.160.60">
    <property type="entry name" value="Classic Zinc Finger"/>
    <property type="match status" value="7"/>
</dbReference>
<evidence type="ECO:0000256" key="11">
    <source>
        <dbReference type="ARBA" id="ARBA00023242"/>
    </source>
</evidence>
<evidence type="ECO:0000256" key="6">
    <source>
        <dbReference type="ARBA" id="ARBA00022771"/>
    </source>
</evidence>
<evidence type="ECO:0000256" key="8">
    <source>
        <dbReference type="ARBA" id="ARBA00023015"/>
    </source>
</evidence>
<dbReference type="Pfam" id="PF00096">
    <property type="entry name" value="zf-C2H2"/>
    <property type="match status" value="7"/>
</dbReference>
<dbReference type="PROSITE" id="PS50157">
    <property type="entry name" value="ZINC_FINGER_C2H2_2"/>
    <property type="match status" value="7"/>
</dbReference>